<dbReference type="EMBL" id="CAJVSB020000630">
    <property type="protein sequence ID" value="CAH2056992.1"/>
    <property type="molecule type" value="Genomic_DNA"/>
</dbReference>
<proteinExistence type="predicted"/>
<dbReference type="InterPro" id="IPR001223">
    <property type="entry name" value="Glyco_hydro18_cat"/>
</dbReference>
<dbReference type="SMART" id="SM00636">
    <property type="entry name" value="Glyco_18"/>
    <property type="match status" value="1"/>
</dbReference>
<dbReference type="Proteomes" id="UP000836841">
    <property type="component" value="Unassembled WGS sequence"/>
</dbReference>
<dbReference type="PROSITE" id="PS51910">
    <property type="entry name" value="GH18_2"/>
    <property type="match status" value="1"/>
</dbReference>
<dbReference type="InterPro" id="IPR011583">
    <property type="entry name" value="Chitinase_II/V-like_cat"/>
</dbReference>
<dbReference type="InterPro" id="IPR050314">
    <property type="entry name" value="Glycosyl_Hydrlase_18"/>
</dbReference>
<dbReference type="GO" id="GO:0004568">
    <property type="term" value="F:chitinase activity"/>
    <property type="evidence" value="ECO:0007669"/>
    <property type="project" value="TreeGrafter"/>
</dbReference>
<keyword evidence="3" id="KW-1185">Reference proteome</keyword>
<reference evidence="2 3" key="1">
    <citation type="submission" date="2022-03" db="EMBL/GenBank/DDBJ databases">
        <authorList>
            <person name="Nunn A."/>
            <person name="Chopra R."/>
            <person name="Nunn A."/>
            <person name="Contreras Garrido A."/>
        </authorList>
    </citation>
    <scope>NUCLEOTIDE SEQUENCE [LARGE SCALE GENOMIC DNA]</scope>
</reference>
<organism evidence="2 3">
    <name type="scientific">Thlaspi arvense</name>
    <name type="common">Field penny-cress</name>
    <dbReference type="NCBI Taxonomy" id="13288"/>
    <lineage>
        <taxon>Eukaryota</taxon>
        <taxon>Viridiplantae</taxon>
        <taxon>Streptophyta</taxon>
        <taxon>Embryophyta</taxon>
        <taxon>Tracheophyta</taxon>
        <taxon>Spermatophyta</taxon>
        <taxon>Magnoliopsida</taxon>
        <taxon>eudicotyledons</taxon>
        <taxon>Gunneridae</taxon>
        <taxon>Pentapetalae</taxon>
        <taxon>rosids</taxon>
        <taxon>malvids</taxon>
        <taxon>Brassicales</taxon>
        <taxon>Brassicaceae</taxon>
        <taxon>Thlaspideae</taxon>
        <taxon>Thlaspi</taxon>
    </lineage>
</organism>
<dbReference type="SUPFAM" id="SSF51445">
    <property type="entry name" value="(Trans)glycosidases"/>
    <property type="match status" value="1"/>
</dbReference>
<dbReference type="GO" id="GO:0005576">
    <property type="term" value="C:extracellular region"/>
    <property type="evidence" value="ECO:0007669"/>
    <property type="project" value="TreeGrafter"/>
</dbReference>
<dbReference type="GO" id="GO:0005975">
    <property type="term" value="P:carbohydrate metabolic process"/>
    <property type="evidence" value="ECO:0007669"/>
    <property type="project" value="InterPro"/>
</dbReference>
<accession>A0AAU9S306</accession>
<feature type="domain" description="GH18" evidence="1">
    <location>
        <begin position="46"/>
        <end position="209"/>
    </location>
</feature>
<comment type="caution">
    <text evidence="2">The sequence shown here is derived from an EMBL/GenBank/DDBJ whole genome shotgun (WGS) entry which is preliminary data.</text>
</comment>
<dbReference type="Gene3D" id="3.20.20.80">
    <property type="entry name" value="Glycosidases"/>
    <property type="match status" value="1"/>
</dbReference>
<sequence length="209" mass="22902">MEYLNGGSFYKTKFIFLYLQWLPYPPPPLIFPTFLSSSSLLYSANAVRSAYWFPDSGIEASAIDSTLFTRLFCAFADLDSTTNQVTISSSNEVSFAQFTETVQLKNPSVKTLMSIGGGNADEAAYTTMAAQAPSRKSFIDSSISLARSYGFHGLDLDWEYPNTTSGMTNFGLLVNEWRSAVAAEATTSGKPALFLTAAVYYAPSIKWLV</sequence>
<dbReference type="PANTHER" id="PTHR11177:SF383">
    <property type="entry name" value="GLYCOSYL HYDROLASE FAMILY PROTEIN WITH CHITINASE INSERTION DOMAIN-CONTAINING PROTEIN"/>
    <property type="match status" value="1"/>
</dbReference>
<dbReference type="GO" id="GO:0006032">
    <property type="term" value="P:chitin catabolic process"/>
    <property type="evidence" value="ECO:0007669"/>
    <property type="project" value="TreeGrafter"/>
</dbReference>
<dbReference type="InterPro" id="IPR017853">
    <property type="entry name" value="GH"/>
</dbReference>
<name>A0AAU9S306_THLAR</name>
<gene>
    <name evidence="2" type="ORF">TAV2_LOCUS12083</name>
</gene>
<dbReference type="AlphaFoldDB" id="A0AAU9S306"/>
<evidence type="ECO:0000259" key="1">
    <source>
        <dbReference type="PROSITE" id="PS51910"/>
    </source>
</evidence>
<dbReference type="GO" id="GO:0008061">
    <property type="term" value="F:chitin binding"/>
    <property type="evidence" value="ECO:0007669"/>
    <property type="project" value="InterPro"/>
</dbReference>
<evidence type="ECO:0000313" key="2">
    <source>
        <dbReference type="EMBL" id="CAH2056992.1"/>
    </source>
</evidence>
<dbReference type="PANTHER" id="PTHR11177">
    <property type="entry name" value="CHITINASE"/>
    <property type="match status" value="1"/>
</dbReference>
<dbReference type="Pfam" id="PF00704">
    <property type="entry name" value="Glyco_hydro_18"/>
    <property type="match status" value="1"/>
</dbReference>
<evidence type="ECO:0000313" key="3">
    <source>
        <dbReference type="Proteomes" id="UP000836841"/>
    </source>
</evidence>
<protein>
    <recommendedName>
        <fullName evidence="1">GH18 domain-containing protein</fullName>
    </recommendedName>
</protein>